<organism evidence="1 2">
    <name type="scientific">Sphingobacterium olei</name>
    <dbReference type="NCBI Taxonomy" id="2571155"/>
    <lineage>
        <taxon>Bacteria</taxon>
        <taxon>Pseudomonadati</taxon>
        <taxon>Bacteroidota</taxon>
        <taxon>Sphingobacteriia</taxon>
        <taxon>Sphingobacteriales</taxon>
        <taxon>Sphingobacteriaceae</taxon>
        <taxon>Sphingobacterium</taxon>
    </lineage>
</organism>
<gene>
    <name evidence="1" type="ORF">FAZ15_16865</name>
</gene>
<keyword evidence="2" id="KW-1185">Reference proteome</keyword>
<sequence>MPMVTAASTDDGVSATPLIPLGRLAEPSEVSNLVVFLA</sequence>
<proteinExistence type="predicted"/>
<dbReference type="AlphaFoldDB" id="A0A4V5MKL2"/>
<comment type="caution">
    <text evidence="1">The sequence shown here is derived from an EMBL/GenBank/DDBJ whole genome shotgun (WGS) entry which is preliminary data.</text>
</comment>
<evidence type="ECO:0000313" key="2">
    <source>
        <dbReference type="Proteomes" id="UP000306808"/>
    </source>
</evidence>
<name>A0A4V5MKL2_9SPHI</name>
<evidence type="ECO:0000313" key="1">
    <source>
        <dbReference type="EMBL" id="TJZ53698.1"/>
    </source>
</evidence>
<protein>
    <submittedName>
        <fullName evidence="1">Uncharacterized protein</fullName>
    </submittedName>
</protein>
<dbReference type="Proteomes" id="UP000306808">
    <property type="component" value="Unassembled WGS sequence"/>
</dbReference>
<dbReference type="OrthoDB" id="3361211at2"/>
<accession>A0A4V5MKL2</accession>
<dbReference type="EMBL" id="SUME01000007">
    <property type="protein sequence ID" value="TJZ53698.1"/>
    <property type="molecule type" value="Genomic_DNA"/>
</dbReference>
<reference evidence="1 2" key="1">
    <citation type="submission" date="2019-04" db="EMBL/GenBank/DDBJ databases">
        <title>Sphingobacterium olei sp. nov., isolated from oil-contaminated soil.</title>
        <authorList>
            <person name="Liu B."/>
        </authorList>
    </citation>
    <scope>NUCLEOTIDE SEQUENCE [LARGE SCALE GENOMIC DNA]</scope>
    <source>
        <strain evidence="1 2">HAL-9</strain>
    </source>
</reference>